<sequence length="187" mass="21111">MEPLLFFATGLVLASGVIWLRCRYGSFSGQRPSDYAEGFDELDIRRTLDGKMICEGVIFGPFGRMTSSFTADFDMRWQGRRGVLREDFLYDDRSRQNREWAIELGDSGHFTATAPDVLGKARGEQCGPALRLCYAIRLPPEQGGHVLHTVDWLYLTPAGTLVNRSQFRKYGIKVAELVATIRPKDDI</sequence>
<evidence type="ECO:0000313" key="1">
    <source>
        <dbReference type="EMBL" id="MFD2739744.1"/>
    </source>
</evidence>
<gene>
    <name evidence="1" type="ORF">ACFSUD_09200</name>
</gene>
<name>A0ABW5U1P7_9RHOB</name>
<dbReference type="Proteomes" id="UP001597474">
    <property type="component" value="Unassembled WGS sequence"/>
</dbReference>
<dbReference type="EMBL" id="JBHUMP010000006">
    <property type="protein sequence ID" value="MFD2739744.1"/>
    <property type="molecule type" value="Genomic_DNA"/>
</dbReference>
<dbReference type="Pfam" id="PF12915">
    <property type="entry name" value="DUF3833"/>
    <property type="match status" value="1"/>
</dbReference>
<keyword evidence="2" id="KW-1185">Reference proteome</keyword>
<dbReference type="InterPro" id="IPR024409">
    <property type="entry name" value="DUF3833"/>
</dbReference>
<dbReference type="RefSeq" id="WP_386373639.1">
    <property type="nucleotide sequence ID" value="NZ_JBHUMP010000006.1"/>
</dbReference>
<protein>
    <submittedName>
        <fullName evidence="1">DUF3833 family protein</fullName>
    </submittedName>
</protein>
<proteinExistence type="predicted"/>
<organism evidence="1 2">
    <name type="scientific">Sulfitobacter aestuarii</name>
    <dbReference type="NCBI Taxonomy" id="2161676"/>
    <lineage>
        <taxon>Bacteria</taxon>
        <taxon>Pseudomonadati</taxon>
        <taxon>Pseudomonadota</taxon>
        <taxon>Alphaproteobacteria</taxon>
        <taxon>Rhodobacterales</taxon>
        <taxon>Roseobacteraceae</taxon>
        <taxon>Sulfitobacter</taxon>
    </lineage>
</organism>
<comment type="caution">
    <text evidence="1">The sequence shown here is derived from an EMBL/GenBank/DDBJ whole genome shotgun (WGS) entry which is preliminary data.</text>
</comment>
<accession>A0ABW5U1P7</accession>
<evidence type="ECO:0000313" key="2">
    <source>
        <dbReference type="Proteomes" id="UP001597474"/>
    </source>
</evidence>
<reference evidence="2" key="1">
    <citation type="journal article" date="2019" name="Int. J. Syst. Evol. Microbiol.">
        <title>The Global Catalogue of Microorganisms (GCM) 10K type strain sequencing project: providing services to taxonomists for standard genome sequencing and annotation.</title>
        <authorList>
            <consortium name="The Broad Institute Genomics Platform"/>
            <consortium name="The Broad Institute Genome Sequencing Center for Infectious Disease"/>
            <person name="Wu L."/>
            <person name="Ma J."/>
        </authorList>
    </citation>
    <scope>NUCLEOTIDE SEQUENCE [LARGE SCALE GENOMIC DNA]</scope>
    <source>
        <strain evidence="2">TISTR 2562</strain>
    </source>
</reference>